<evidence type="ECO:0000259" key="9">
    <source>
        <dbReference type="Pfam" id="PF06808"/>
    </source>
</evidence>
<proteinExistence type="predicted"/>
<dbReference type="GO" id="GO:0022857">
    <property type="term" value="F:transmembrane transporter activity"/>
    <property type="evidence" value="ECO:0007669"/>
    <property type="project" value="TreeGrafter"/>
</dbReference>
<feature type="transmembrane region" description="Helical" evidence="8">
    <location>
        <begin position="224"/>
        <end position="242"/>
    </location>
</feature>
<dbReference type="InterPro" id="IPR038404">
    <property type="entry name" value="TRAP_DctP_sf"/>
</dbReference>
<gene>
    <name evidence="10" type="ORF">KHX13_00195</name>
</gene>
<feature type="transmembrane region" description="Helical" evidence="8">
    <location>
        <begin position="343"/>
        <end position="360"/>
    </location>
</feature>
<feature type="transmembrane region" description="Helical" evidence="8">
    <location>
        <begin position="321"/>
        <end position="338"/>
    </location>
</feature>
<feature type="transmembrane region" description="Helical" evidence="8">
    <location>
        <begin position="83"/>
        <end position="109"/>
    </location>
</feature>
<evidence type="ECO:0000256" key="3">
    <source>
        <dbReference type="ARBA" id="ARBA00022519"/>
    </source>
</evidence>
<feature type="transmembrane region" description="Helical" evidence="8">
    <location>
        <begin position="115"/>
        <end position="133"/>
    </location>
</feature>
<evidence type="ECO:0000256" key="7">
    <source>
        <dbReference type="ARBA" id="ARBA00023136"/>
    </source>
</evidence>
<dbReference type="Gene3D" id="3.40.190.170">
    <property type="entry name" value="Bacterial extracellular solute-binding protein, family 7"/>
    <property type="match status" value="1"/>
</dbReference>
<dbReference type="PANTHER" id="PTHR33362:SF5">
    <property type="entry name" value="C4-DICARBOXYLATE TRAP TRANSPORTER LARGE PERMEASE PROTEIN DCTM"/>
    <property type="match status" value="1"/>
</dbReference>
<evidence type="ECO:0000313" key="10">
    <source>
        <dbReference type="EMBL" id="MBS5518766.1"/>
    </source>
</evidence>
<evidence type="ECO:0000256" key="2">
    <source>
        <dbReference type="ARBA" id="ARBA00022475"/>
    </source>
</evidence>
<feature type="domain" description="TRAP C4-dicarboxylate transport system permease DctM subunit" evidence="9">
    <location>
        <begin position="7"/>
        <end position="424"/>
    </location>
</feature>
<evidence type="ECO:0000256" key="5">
    <source>
        <dbReference type="ARBA" id="ARBA00022729"/>
    </source>
</evidence>
<dbReference type="Pfam" id="PF03480">
    <property type="entry name" value="DctP"/>
    <property type="match status" value="1"/>
</dbReference>
<dbReference type="InterPro" id="IPR018389">
    <property type="entry name" value="DctP_fam"/>
</dbReference>
<dbReference type="NCBIfam" id="TIGR00787">
    <property type="entry name" value="dctP"/>
    <property type="match status" value="1"/>
</dbReference>
<dbReference type="InterPro" id="IPR004682">
    <property type="entry name" value="TRAP_DctP"/>
</dbReference>
<dbReference type="GO" id="GO:0030288">
    <property type="term" value="C:outer membrane-bounded periplasmic space"/>
    <property type="evidence" value="ECO:0007669"/>
    <property type="project" value="InterPro"/>
</dbReference>
<dbReference type="InterPro" id="IPR004681">
    <property type="entry name" value="TRAP_DctM"/>
</dbReference>
<feature type="transmembrane region" description="Helical" evidence="8">
    <location>
        <begin position="140"/>
        <end position="161"/>
    </location>
</feature>
<dbReference type="AlphaFoldDB" id="A0A943I3S6"/>
<evidence type="ECO:0000256" key="8">
    <source>
        <dbReference type="SAM" id="Phobius"/>
    </source>
</evidence>
<comment type="subcellular location">
    <subcellularLocation>
        <location evidence="1">Cell inner membrane</location>
        <topology evidence="1">Multi-pass membrane protein</topology>
    </subcellularLocation>
</comment>
<feature type="transmembrane region" description="Helical" evidence="8">
    <location>
        <begin position="248"/>
        <end position="267"/>
    </location>
</feature>
<dbReference type="NCBIfam" id="NF037995">
    <property type="entry name" value="TRAP_S1"/>
    <property type="match status" value="1"/>
</dbReference>
<name>A0A943I3S6_9FIRM</name>
<evidence type="ECO:0000256" key="1">
    <source>
        <dbReference type="ARBA" id="ARBA00004429"/>
    </source>
</evidence>
<keyword evidence="3" id="KW-0997">Cell inner membrane</keyword>
<keyword evidence="4 8" id="KW-0812">Transmembrane</keyword>
<protein>
    <submittedName>
        <fullName evidence="10">TRAP transporter large permease subunit</fullName>
    </submittedName>
</protein>
<dbReference type="Proteomes" id="UP000754226">
    <property type="component" value="Unassembled WGS sequence"/>
</dbReference>
<evidence type="ECO:0000256" key="4">
    <source>
        <dbReference type="ARBA" id="ARBA00022692"/>
    </source>
</evidence>
<organism evidence="10 11">
    <name type="scientific">Acidaminococcus intestini</name>
    <dbReference type="NCBI Taxonomy" id="187327"/>
    <lineage>
        <taxon>Bacteria</taxon>
        <taxon>Bacillati</taxon>
        <taxon>Bacillota</taxon>
        <taxon>Negativicutes</taxon>
        <taxon>Acidaminococcales</taxon>
        <taxon>Acidaminococcaceae</taxon>
        <taxon>Acidaminococcus</taxon>
    </lineage>
</organism>
<sequence>MGIGIFFLVLFVLIIAALPIGGVFSFLSMLPHLANHAFSFGVSDVARAMFSGLNSFTLLAVPMFMVSGMIMARGGISKKLFNFFGYFIGNKTAGFPCAVVVTCMFYAAISGSSPATVSAVGAMTIPFLVSMGYDKIFATSIVTVAGGLGVIIPPSISYIVYASIANCSPSKLFIAGIIPGVLIGFALMVYCYIYCKKHGEDKQKLQESYDELHKDGLWKLFKDSFFALMTPVIILGTIYTGICSPTEAAVISVFYGLFVCICVYRTLSIKDLGHVFMEGAKTYVNILFVIAAAAAFAKVLTLLRYPQTISQGVLALSDNKYAVLLIMNLVMLVCGMFIDNIPNIMILTPIMVPVATALGVDPIHFGIIMTCNLAIGMVTPPMGINLFVASGMTKIPMLKLARAVVPFLVTFLISLGLITAVPGISMGLVSALSKDTAKVAATTTPALDADADFYGKNIKALDPASIPAEYHWRAAMTVADSSINYKMVSEFAYLIHQKSGGKITVDIYPSGQLGNTTEFTEAVVSGSIDIGTGMTTDLVDFIPQYAVFDMPNLFDDVKQMRAVLSGNFPTIMNQYCNAGGIQMLGYSDAGFRQLTTNKIVRKLDDLKGQKIRVMTNPYHLAYWDALGAAATPMQFTEVFMGLQQGTIDGQENPYMNIVGNNVQEVQKYVIETNHIGHIITFFMNKDVYHSLPENVRQLVDECAAAATAYGNAKADASIKQYKQICIDAGDQIITLDPSVVEEIRQKGKVVQQMVRRDVGNKIVDQLMDAIAQTKKQ</sequence>
<accession>A0A943I3S6</accession>
<evidence type="ECO:0000313" key="11">
    <source>
        <dbReference type="Proteomes" id="UP000754226"/>
    </source>
</evidence>
<dbReference type="Pfam" id="PF06808">
    <property type="entry name" value="DctM"/>
    <property type="match status" value="1"/>
</dbReference>
<reference evidence="10" key="1">
    <citation type="submission" date="2021-02" db="EMBL/GenBank/DDBJ databases">
        <title>Infant gut strain persistence is associated with maternal origin, phylogeny, and functional potential including surface adhesion and iron acquisition.</title>
        <authorList>
            <person name="Lou Y.C."/>
        </authorList>
    </citation>
    <scope>NUCLEOTIDE SEQUENCE</scope>
    <source>
        <strain evidence="10">L3_106_000M1_dasL3_106_000M1_concoct_15</strain>
    </source>
</reference>
<feature type="transmembrane region" description="Helical" evidence="8">
    <location>
        <begin position="283"/>
        <end position="301"/>
    </location>
</feature>
<dbReference type="EMBL" id="JAGZCZ010000001">
    <property type="protein sequence ID" value="MBS5518766.1"/>
    <property type="molecule type" value="Genomic_DNA"/>
</dbReference>
<keyword evidence="5" id="KW-0732">Signal</keyword>
<dbReference type="GO" id="GO:0005886">
    <property type="term" value="C:plasma membrane"/>
    <property type="evidence" value="ECO:0007669"/>
    <property type="project" value="UniProtKB-SubCell"/>
</dbReference>
<dbReference type="NCBIfam" id="TIGR00786">
    <property type="entry name" value="dctM"/>
    <property type="match status" value="1"/>
</dbReference>
<comment type="caution">
    <text evidence="10">The sequence shown here is derived from an EMBL/GenBank/DDBJ whole genome shotgun (WGS) entry which is preliminary data.</text>
</comment>
<keyword evidence="2" id="KW-1003">Cell membrane</keyword>
<feature type="transmembrane region" description="Helical" evidence="8">
    <location>
        <begin position="366"/>
        <end position="388"/>
    </location>
</feature>
<feature type="transmembrane region" description="Helical" evidence="8">
    <location>
        <begin position="7"/>
        <end position="30"/>
    </location>
</feature>
<dbReference type="PANTHER" id="PTHR33362">
    <property type="entry name" value="SIALIC ACID TRAP TRANSPORTER PERMEASE PROTEIN SIAT-RELATED"/>
    <property type="match status" value="1"/>
</dbReference>
<dbReference type="CDD" id="cd13603">
    <property type="entry name" value="PBP2_TRAP_Siap_TeaA_like"/>
    <property type="match status" value="1"/>
</dbReference>
<feature type="transmembrane region" description="Helical" evidence="8">
    <location>
        <begin position="173"/>
        <end position="195"/>
    </location>
</feature>
<dbReference type="InterPro" id="IPR010656">
    <property type="entry name" value="DctM"/>
</dbReference>
<keyword evidence="7 8" id="KW-0472">Membrane</keyword>
<feature type="transmembrane region" description="Helical" evidence="8">
    <location>
        <begin position="400"/>
        <end position="424"/>
    </location>
</feature>
<evidence type="ECO:0000256" key="6">
    <source>
        <dbReference type="ARBA" id="ARBA00022989"/>
    </source>
</evidence>
<keyword evidence="6 8" id="KW-1133">Transmembrane helix</keyword>
<feature type="transmembrane region" description="Helical" evidence="8">
    <location>
        <begin position="50"/>
        <end position="71"/>
    </location>
</feature>